<accession>A0A8X7CQG0</accession>
<dbReference type="Proteomes" id="UP000886998">
    <property type="component" value="Unassembled WGS sequence"/>
</dbReference>
<keyword evidence="3" id="KW-1185">Reference proteome</keyword>
<dbReference type="AlphaFoldDB" id="A0A8X7CQG0"/>
<protein>
    <submittedName>
        <fullName evidence="2">DUF4817 domain-containing protein</fullName>
    </submittedName>
</protein>
<evidence type="ECO:0000313" key="3">
    <source>
        <dbReference type="Proteomes" id="UP000886998"/>
    </source>
</evidence>
<feature type="region of interest" description="Disordered" evidence="1">
    <location>
        <begin position="1"/>
        <end position="22"/>
    </location>
</feature>
<comment type="caution">
    <text evidence="2">The sequence shown here is derived from an EMBL/GenBank/DDBJ whole genome shotgun (WGS) entry which is preliminary data.</text>
</comment>
<organism evidence="2 3">
    <name type="scientific">Trichonephila inaurata madagascariensis</name>
    <dbReference type="NCBI Taxonomy" id="2747483"/>
    <lineage>
        <taxon>Eukaryota</taxon>
        <taxon>Metazoa</taxon>
        <taxon>Ecdysozoa</taxon>
        <taxon>Arthropoda</taxon>
        <taxon>Chelicerata</taxon>
        <taxon>Arachnida</taxon>
        <taxon>Araneae</taxon>
        <taxon>Araneomorphae</taxon>
        <taxon>Entelegynae</taxon>
        <taxon>Araneoidea</taxon>
        <taxon>Nephilidae</taxon>
        <taxon>Trichonephila</taxon>
        <taxon>Trichonephila inaurata</taxon>
    </lineage>
</organism>
<evidence type="ECO:0000256" key="1">
    <source>
        <dbReference type="SAM" id="MobiDB-lite"/>
    </source>
</evidence>
<proteinExistence type="predicted"/>
<gene>
    <name evidence="2" type="primary">AVEN_230680_1</name>
    <name evidence="2" type="ORF">TNIN_59921</name>
</gene>
<name>A0A8X7CQG0_9ARAC</name>
<sequence length="112" mass="12117">MGSVWPTANLHDTGRPRSGLTVAQADAVLHRVEKTPKYTTVRGLKPDDCQKRVASWLLQQQNTDNGFIAHILWTDEACFTLDGGIQPSKQPYVAPGQIACNPAAETSGTLVS</sequence>
<reference evidence="2" key="1">
    <citation type="submission" date="2020-08" db="EMBL/GenBank/DDBJ databases">
        <title>Multicomponent nature underlies the extraordinary mechanical properties of spider dragline silk.</title>
        <authorList>
            <person name="Kono N."/>
            <person name="Nakamura H."/>
            <person name="Mori M."/>
            <person name="Yoshida Y."/>
            <person name="Ohtoshi R."/>
            <person name="Malay A.D."/>
            <person name="Moran D.A.P."/>
            <person name="Tomita M."/>
            <person name="Numata K."/>
            <person name="Arakawa K."/>
        </authorList>
    </citation>
    <scope>NUCLEOTIDE SEQUENCE</scope>
</reference>
<dbReference type="EMBL" id="BMAV01019525">
    <property type="protein sequence ID" value="GFY72592.1"/>
    <property type="molecule type" value="Genomic_DNA"/>
</dbReference>
<evidence type="ECO:0000313" key="2">
    <source>
        <dbReference type="EMBL" id="GFY72592.1"/>
    </source>
</evidence>